<proteinExistence type="predicted"/>
<dbReference type="AlphaFoldDB" id="A0A918EIL6"/>
<reference evidence="2" key="1">
    <citation type="journal article" date="2014" name="Int. J. Syst. Evol. Microbiol.">
        <title>Complete genome sequence of Corynebacterium casei LMG S-19264T (=DSM 44701T), isolated from a smear-ripened cheese.</title>
        <authorList>
            <consortium name="US DOE Joint Genome Institute (JGI-PGF)"/>
            <person name="Walter F."/>
            <person name="Albersmeier A."/>
            <person name="Kalinowski J."/>
            <person name="Ruckert C."/>
        </authorList>
    </citation>
    <scope>NUCLEOTIDE SEQUENCE</scope>
    <source>
        <strain evidence="2">JCM 4335</strain>
    </source>
</reference>
<sequence>MRHRAARAGYPAAMTRNDDQNPVRPDDADRERRVDQRSGHEAEAAEAARRAEEERAASRPFSYPHPERRPGVRATRHIAREEADADSVPGVPGGYGTTGGGQPGGSPGINPDRRGTLDPSEYADTIAGGEPDPRRDPRED</sequence>
<dbReference type="Proteomes" id="UP000654123">
    <property type="component" value="Unassembled WGS sequence"/>
</dbReference>
<organism evidence="2 3">
    <name type="scientific">Streptomyces roseolilacinus</name>
    <dbReference type="NCBI Taxonomy" id="66904"/>
    <lineage>
        <taxon>Bacteria</taxon>
        <taxon>Bacillati</taxon>
        <taxon>Actinomycetota</taxon>
        <taxon>Actinomycetes</taxon>
        <taxon>Kitasatosporales</taxon>
        <taxon>Streptomycetaceae</taxon>
        <taxon>Streptomyces</taxon>
    </lineage>
</organism>
<evidence type="ECO:0000313" key="2">
    <source>
        <dbReference type="EMBL" id="GGP89957.1"/>
    </source>
</evidence>
<feature type="compositionally biased region" description="Basic and acidic residues" evidence="1">
    <location>
        <begin position="131"/>
        <end position="140"/>
    </location>
</feature>
<gene>
    <name evidence="2" type="ORF">GCM10010249_04900</name>
</gene>
<dbReference type="EMBL" id="BMSV01000001">
    <property type="protein sequence ID" value="GGP89957.1"/>
    <property type="molecule type" value="Genomic_DNA"/>
</dbReference>
<feature type="compositionally biased region" description="Basic and acidic residues" evidence="1">
    <location>
        <begin position="16"/>
        <end position="57"/>
    </location>
</feature>
<feature type="region of interest" description="Disordered" evidence="1">
    <location>
        <begin position="1"/>
        <end position="140"/>
    </location>
</feature>
<name>A0A918EIL6_9ACTN</name>
<accession>A0A918EIL6</accession>
<keyword evidence="3" id="KW-1185">Reference proteome</keyword>
<protein>
    <submittedName>
        <fullName evidence="2">Uncharacterized protein</fullName>
    </submittedName>
</protein>
<feature type="compositionally biased region" description="Gly residues" evidence="1">
    <location>
        <begin position="91"/>
        <end position="107"/>
    </location>
</feature>
<comment type="caution">
    <text evidence="2">The sequence shown here is derived from an EMBL/GenBank/DDBJ whole genome shotgun (WGS) entry which is preliminary data.</text>
</comment>
<reference evidence="2" key="2">
    <citation type="submission" date="2020-09" db="EMBL/GenBank/DDBJ databases">
        <authorList>
            <person name="Sun Q."/>
            <person name="Ohkuma M."/>
        </authorList>
    </citation>
    <scope>NUCLEOTIDE SEQUENCE</scope>
    <source>
        <strain evidence="2">JCM 4335</strain>
    </source>
</reference>
<evidence type="ECO:0000313" key="3">
    <source>
        <dbReference type="Proteomes" id="UP000654123"/>
    </source>
</evidence>
<evidence type="ECO:0000256" key="1">
    <source>
        <dbReference type="SAM" id="MobiDB-lite"/>
    </source>
</evidence>